<dbReference type="InterPro" id="IPR020568">
    <property type="entry name" value="Ribosomal_Su5_D2-typ_SF"/>
</dbReference>
<feature type="domain" description="Lon proteolytic" evidence="2">
    <location>
        <begin position="1"/>
        <end position="73"/>
    </location>
</feature>
<name>A0A9E4N8C7_9GAMM</name>
<proteinExistence type="predicted"/>
<dbReference type="Pfam" id="PF05362">
    <property type="entry name" value="Lon_C"/>
    <property type="match status" value="1"/>
</dbReference>
<dbReference type="GO" id="GO:0006515">
    <property type="term" value="P:protein quality control for misfolded or incompletely synthesized proteins"/>
    <property type="evidence" value="ECO:0007669"/>
    <property type="project" value="TreeGrafter"/>
</dbReference>
<dbReference type="GO" id="GO:0004252">
    <property type="term" value="F:serine-type endopeptidase activity"/>
    <property type="evidence" value="ECO:0007669"/>
    <property type="project" value="InterPro"/>
</dbReference>
<evidence type="ECO:0000259" key="2">
    <source>
        <dbReference type="PROSITE" id="PS51786"/>
    </source>
</evidence>
<evidence type="ECO:0000256" key="1">
    <source>
        <dbReference type="PROSITE-ProRule" id="PRU01122"/>
    </source>
</evidence>
<dbReference type="PRINTS" id="PR00830">
    <property type="entry name" value="ENDOLAPTASE"/>
</dbReference>
<dbReference type="PROSITE" id="PS51786">
    <property type="entry name" value="LON_PROTEOLYTIC"/>
    <property type="match status" value="1"/>
</dbReference>
<comment type="caution">
    <text evidence="1">Lacks conserved residue(s) required for the propagation of feature annotation.</text>
</comment>
<sequence length="73" mass="8203">NIAMTGELTLTGQVFPVGGIREKVIAARRTGIKELILPEDNRSDYEEVPDHIRKGLKVHFASVFEDVVPLLFR</sequence>
<dbReference type="PANTHER" id="PTHR43718">
    <property type="entry name" value="LON PROTEASE"/>
    <property type="match status" value="1"/>
</dbReference>
<feature type="non-terminal residue" evidence="3">
    <location>
        <position position="1"/>
    </location>
</feature>
<gene>
    <name evidence="3" type="ORF">JAZ07_24225</name>
</gene>
<evidence type="ECO:0000313" key="3">
    <source>
        <dbReference type="EMBL" id="MCG7949454.1"/>
    </source>
</evidence>
<dbReference type="GO" id="GO:0005524">
    <property type="term" value="F:ATP binding"/>
    <property type="evidence" value="ECO:0007669"/>
    <property type="project" value="InterPro"/>
</dbReference>
<dbReference type="Gene3D" id="3.30.230.10">
    <property type="match status" value="1"/>
</dbReference>
<dbReference type="SUPFAM" id="SSF54211">
    <property type="entry name" value="Ribosomal protein S5 domain 2-like"/>
    <property type="match status" value="1"/>
</dbReference>
<dbReference type="PANTHER" id="PTHR43718:SF2">
    <property type="entry name" value="LON PROTEASE HOMOLOG, MITOCHONDRIAL"/>
    <property type="match status" value="1"/>
</dbReference>
<evidence type="ECO:0000313" key="4">
    <source>
        <dbReference type="Proteomes" id="UP000886667"/>
    </source>
</evidence>
<reference evidence="3" key="1">
    <citation type="journal article" date="2021" name="Proc. Natl. Acad. Sci. U.S.A.">
        <title>Global biogeography of chemosynthetic symbionts reveals both localized and globally distributed symbiont groups. .</title>
        <authorList>
            <person name="Osvatic J.T."/>
            <person name="Wilkins L.G.E."/>
            <person name="Leibrecht L."/>
            <person name="Leray M."/>
            <person name="Zauner S."/>
            <person name="Polzin J."/>
            <person name="Camacho Y."/>
            <person name="Gros O."/>
            <person name="van Gils J.A."/>
            <person name="Eisen J.A."/>
            <person name="Petersen J.M."/>
            <person name="Yuen B."/>
        </authorList>
    </citation>
    <scope>NUCLEOTIDE SEQUENCE</scope>
    <source>
        <strain evidence="3">MAGclacostrist064TRANS</strain>
    </source>
</reference>
<dbReference type="EMBL" id="JAEPCM010000921">
    <property type="protein sequence ID" value="MCG7949454.1"/>
    <property type="molecule type" value="Genomic_DNA"/>
</dbReference>
<dbReference type="GO" id="GO:0004176">
    <property type="term" value="F:ATP-dependent peptidase activity"/>
    <property type="evidence" value="ECO:0007669"/>
    <property type="project" value="InterPro"/>
</dbReference>
<dbReference type="Proteomes" id="UP000886667">
    <property type="component" value="Unassembled WGS sequence"/>
</dbReference>
<dbReference type="InterPro" id="IPR008269">
    <property type="entry name" value="Lon_proteolytic"/>
</dbReference>
<dbReference type="InterPro" id="IPR027065">
    <property type="entry name" value="Lon_Prtase"/>
</dbReference>
<dbReference type="AlphaFoldDB" id="A0A9E4N8C7"/>
<dbReference type="InterPro" id="IPR014721">
    <property type="entry name" value="Ribsml_uS5_D2-typ_fold_subgr"/>
</dbReference>
<protein>
    <recommendedName>
        <fullName evidence="2">Lon proteolytic domain-containing protein</fullName>
    </recommendedName>
</protein>
<organism evidence="3 4">
    <name type="scientific">Candidatus Thiodiazotropha taylori</name>
    <dbReference type="NCBI Taxonomy" id="2792791"/>
    <lineage>
        <taxon>Bacteria</taxon>
        <taxon>Pseudomonadati</taxon>
        <taxon>Pseudomonadota</taxon>
        <taxon>Gammaproteobacteria</taxon>
        <taxon>Chromatiales</taxon>
        <taxon>Sedimenticolaceae</taxon>
        <taxon>Candidatus Thiodiazotropha</taxon>
    </lineage>
</organism>
<accession>A0A9E4N8C7</accession>
<comment type="caution">
    <text evidence="3">The sequence shown here is derived from an EMBL/GenBank/DDBJ whole genome shotgun (WGS) entry which is preliminary data.</text>
</comment>